<keyword evidence="3" id="KW-0964">Secreted</keyword>
<proteinExistence type="predicted"/>
<dbReference type="GO" id="GO:0005576">
    <property type="term" value="C:extracellular region"/>
    <property type="evidence" value="ECO:0007669"/>
    <property type="project" value="UniProtKB-SubCell"/>
</dbReference>
<reference evidence="11" key="1">
    <citation type="submission" date="2022-10" db="EMBL/GenBank/DDBJ databases">
        <title>Tapping the CABI collections for fungal endophytes: first genome assemblies for Collariella, Neodidymelliopsis, Ascochyta clinopodiicola, Didymella pomorum, Didymosphaeria variabile, Neocosmospora piperis and Neocucurbitaria cava.</title>
        <authorList>
            <person name="Hill R."/>
        </authorList>
    </citation>
    <scope>NUCLEOTIDE SEQUENCE</scope>
    <source>
        <strain evidence="11">IMI 355082</strain>
    </source>
</reference>
<dbReference type="PANTHER" id="PTHR38050:SF2">
    <property type="entry name" value="FERULOYL ESTERASE C-RELATED"/>
    <property type="match status" value="1"/>
</dbReference>
<evidence type="ECO:0000256" key="9">
    <source>
        <dbReference type="ARBA" id="ARBA00034075"/>
    </source>
</evidence>
<evidence type="ECO:0000313" key="11">
    <source>
        <dbReference type="EMBL" id="KAJ4386575.1"/>
    </source>
</evidence>
<dbReference type="OrthoDB" id="424610at2759"/>
<keyword evidence="4" id="KW-0858">Xylan degradation</keyword>
<dbReference type="Proteomes" id="UP001140453">
    <property type="component" value="Unassembled WGS sequence"/>
</dbReference>
<keyword evidence="12" id="KW-1185">Reference proteome</keyword>
<evidence type="ECO:0000313" key="12">
    <source>
        <dbReference type="Proteomes" id="UP001140453"/>
    </source>
</evidence>
<dbReference type="AlphaFoldDB" id="A0A9W9CSQ9"/>
<evidence type="ECO:0000256" key="7">
    <source>
        <dbReference type="ARBA" id="ARBA00023277"/>
    </source>
</evidence>
<sequence>MTYSLTPSVRLCLLGLGLWANRVAAASSAGCERSQAVEVGQTINVTLDNRWYLLYFPENYEPTSPAPLILSYHGGNRNASEQQTLDLLSTPFFNEDYIVVYPNGIDERWQGVPGVVTDDLGFTTGILDDLEEQYCIDTNRIFATGKSDGGGFVGVLACDEDLSSRIAAFAPVSGAFYIANTTGNTCDPETIPYNPDITPAKTCTPSRVDIPMLEFHGKADKTISYTGGVRRKACLPTILHWIETWAVRDGLGSTKTSSEVPNALEGSTAIRYEFGNGSAQGLVSHIMDGTNIGHDWPSTILNDDAKGNGDPAASFNASSLIIDFFAAHPLSS</sequence>
<evidence type="ECO:0000256" key="3">
    <source>
        <dbReference type="ARBA" id="ARBA00022525"/>
    </source>
</evidence>
<evidence type="ECO:0000256" key="8">
    <source>
        <dbReference type="ARBA" id="ARBA00023326"/>
    </source>
</evidence>
<name>A0A9W9CSQ9_9PEZI</name>
<feature type="signal peptide" evidence="10">
    <location>
        <begin position="1"/>
        <end position="25"/>
    </location>
</feature>
<comment type="caution">
    <text evidence="11">The sequence shown here is derived from an EMBL/GenBank/DDBJ whole genome shotgun (WGS) entry which is preliminary data.</text>
</comment>
<keyword evidence="6" id="KW-0378">Hydrolase</keyword>
<feature type="chain" id="PRO_5040730183" description="feruloyl esterase" evidence="10">
    <location>
        <begin position="26"/>
        <end position="332"/>
    </location>
</feature>
<keyword evidence="7" id="KW-0119">Carbohydrate metabolism</keyword>
<evidence type="ECO:0000256" key="5">
    <source>
        <dbReference type="ARBA" id="ARBA00022729"/>
    </source>
</evidence>
<comment type="catalytic activity">
    <reaction evidence="9">
        <text>feruloyl-polysaccharide + H2O = ferulate + polysaccharide.</text>
        <dbReference type="EC" id="3.1.1.73"/>
    </reaction>
</comment>
<dbReference type="PANTHER" id="PTHR38050">
    <property type="match status" value="1"/>
</dbReference>
<comment type="subcellular location">
    <subcellularLocation>
        <location evidence="1">Secreted</location>
    </subcellularLocation>
</comment>
<dbReference type="SUPFAM" id="SSF53474">
    <property type="entry name" value="alpha/beta-Hydrolases"/>
    <property type="match status" value="1"/>
</dbReference>
<keyword evidence="8" id="KW-0624">Polysaccharide degradation</keyword>
<dbReference type="EC" id="3.1.1.73" evidence="2"/>
<dbReference type="InterPro" id="IPR029058">
    <property type="entry name" value="AB_hydrolase_fold"/>
</dbReference>
<dbReference type="GO" id="GO:0045493">
    <property type="term" value="P:xylan catabolic process"/>
    <property type="evidence" value="ECO:0007669"/>
    <property type="project" value="UniProtKB-KW"/>
</dbReference>
<dbReference type="GO" id="GO:0030600">
    <property type="term" value="F:feruloyl esterase activity"/>
    <property type="evidence" value="ECO:0007669"/>
    <property type="project" value="UniProtKB-EC"/>
</dbReference>
<keyword evidence="5 10" id="KW-0732">Signal</keyword>
<dbReference type="EMBL" id="JAPEVB010000006">
    <property type="protein sequence ID" value="KAJ4386575.1"/>
    <property type="molecule type" value="Genomic_DNA"/>
</dbReference>
<evidence type="ECO:0000256" key="6">
    <source>
        <dbReference type="ARBA" id="ARBA00022801"/>
    </source>
</evidence>
<dbReference type="Gene3D" id="3.40.50.1820">
    <property type="entry name" value="alpha/beta hydrolase"/>
    <property type="match status" value="1"/>
</dbReference>
<evidence type="ECO:0000256" key="4">
    <source>
        <dbReference type="ARBA" id="ARBA00022651"/>
    </source>
</evidence>
<evidence type="ECO:0000256" key="2">
    <source>
        <dbReference type="ARBA" id="ARBA00013091"/>
    </source>
</evidence>
<accession>A0A9W9CSQ9</accession>
<evidence type="ECO:0000256" key="10">
    <source>
        <dbReference type="SAM" id="SignalP"/>
    </source>
</evidence>
<protein>
    <recommendedName>
        <fullName evidence="2">feruloyl esterase</fullName>
        <ecNumber evidence="2">3.1.1.73</ecNumber>
    </recommendedName>
</protein>
<organism evidence="11 12">
    <name type="scientific">Gnomoniopsis smithogilvyi</name>
    <dbReference type="NCBI Taxonomy" id="1191159"/>
    <lineage>
        <taxon>Eukaryota</taxon>
        <taxon>Fungi</taxon>
        <taxon>Dikarya</taxon>
        <taxon>Ascomycota</taxon>
        <taxon>Pezizomycotina</taxon>
        <taxon>Sordariomycetes</taxon>
        <taxon>Sordariomycetidae</taxon>
        <taxon>Diaporthales</taxon>
        <taxon>Gnomoniaceae</taxon>
        <taxon>Gnomoniopsis</taxon>
    </lineage>
</organism>
<gene>
    <name evidence="11" type="ORF">N0V93_009473</name>
</gene>
<evidence type="ECO:0000256" key="1">
    <source>
        <dbReference type="ARBA" id="ARBA00004613"/>
    </source>
</evidence>
<dbReference type="InterPro" id="IPR043595">
    <property type="entry name" value="FaeB/C/D"/>
</dbReference>